<evidence type="ECO:0000313" key="4">
    <source>
        <dbReference type="EMBL" id="KAK3590794.1"/>
    </source>
</evidence>
<keyword evidence="1" id="KW-0479">Metal-binding</keyword>
<evidence type="ECO:0000313" key="5">
    <source>
        <dbReference type="Proteomes" id="UP001195483"/>
    </source>
</evidence>
<evidence type="ECO:0000256" key="1">
    <source>
        <dbReference type="PROSITE-ProRule" id="PRU00047"/>
    </source>
</evidence>
<accession>A0AAE0SFL6</accession>
<dbReference type="PROSITE" id="PS50158">
    <property type="entry name" value="ZF_CCHC"/>
    <property type="match status" value="1"/>
</dbReference>
<proteinExistence type="predicted"/>
<name>A0AAE0SFL6_9BIVA</name>
<dbReference type="AlphaFoldDB" id="A0AAE0SFL6"/>
<protein>
    <recommendedName>
        <fullName evidence="3">CCHC-type domain-containing protein</fullName>
    </recommendedName>
</protein>
<dbReference type="SUPFAM" id="SSF57756">
    <property type="entry name" value="Retrovirus zinc finger-like domains"/>
    <property type="match status" value="1"/>
</dbReference>
<evidence type="ECO:0000259" key="3">
    <source>
        <dbReference type="PROSITE" id="PS50158"/>
    </source>
</evidence>
<reference evidence="4" key="1">
    <citation type="journal article" date="2021" name="Genome Biol. Evol.">
        <title>A High-Quality Reference Genome for a Parasitic Bivalve with Doubly Uniparental Inheritance (Bivalvia: Unionida).</title>
        <authorList>
            <person name="Smith C.H."/>
        </authorList>
    </citation>
    <scope>NUCLEOTIDE SEQUENCE</scope>
    <source>
        <strain evidence="4">CHS0354</strain>
    </source>
</reference>
<feature type="region of interest" description="Disordered" evidence="2">
    <location>
        <begin position="1"/>
        <end position="27"/>
    </location>
</feature>
<dbReference type="GO" id="GO:0008270">
    <property type="term" value="F:zinc ion binding"/>
    <property type="evidence" value="ECO:0007669"/>
    <property type="project" value="UniProtKB-KW"/>
</dbReference>
<dbReference type="SMART" id="SM00343">
    <property type="entry name" value="ZnF_C2HC"/>
    <property type="match status" value="2"/>
</dbReference>
<reference evidence="4" key="2">
    <citation type="journal article" date="2021" name="Genome Biol. Evol.">
        <title>Developing a high-quality reference genome for a parasitic bivalve with doubly uniparental inheritance (Bivalvia: Unionida).</title>
        <authorList>
            <person name="Smith C.H."/>
        </authorList>
    </citation>
    <scope>NUCLEOTIDE SEQUENCE</scope>
    <source>
        <strain evidence="4">CHS0354</strain>
        <tissue evidence="4">Mantle</tissue>
    </source>
</reference>
<gene>
    <name evidence="4" type="ORF">CHS0354_038732</name>
</gene>
<dbReference type="Proteomes" id="UP001195483">
    <property type="component" value="Unassembled WGS sequence"/>
</dbReference>
<organism evidence="4 5">
    <name type="scientific">Potamilus streckersoni</name>
    <dbReference type="NCBI Taxonomy" id="2493646"/>
    <lineage>
        <taxon>Eukaryota</taxon>
        <taxon>Metazoa</taxon>
        <taxon>Spiralia</taxon>
        <taxon>Lophotrochozoa</taxon>
        <taxon>Mollusca</taxon>
        <taxon>Bivalvia</taxon>
        <taxon>Autobranchia</taxon>
        <taxon>Heteroconchia</taxon>
        <taxon>Palaeoheterodonta</taxon>
        <taxon>Unionida</taxon>
        <taxon>Unionoidea</taxon>
        <taxon>Unionidae</taxon>
        <taxon>Ambleminae</taxon>
        <taxon>Lampsilini</taxon>
        <taxon>Potamilus</taxon>
    </lineage>
</organism>
<dbReference type="Pfam" id="PF00098">
    <property type="entry name" value="zf-CCHC"/>
    <property type="match status" value="1"/>
</dbReference>
<dbReference type="Gene3D" id="4.10.60.10">
    <property type="entry name" value="Zinc finger, CCHC-type"/>
    <property type="match status" value="1"/>
</dbReference>
<dbReference type="InterPro" id="IPR001878">
    <property type="entry name" value="Znf_CCHC"/>
</dbReference>
<evidence type="ECO:0000256" key="2">
    <source>
        <dbReference type="SAM" id="MobiDB-lite"/>
    </source>
</evidence>
<dbReference type="GO" id="GO:0003676">
    <property type="term" value="F:nucleic acid binding"/>
    <property type="evidence" value="ECO:0007669"/>
    <property type="project" value="InterPro"/>
</dbReference>
<feature type="compositionally biased region" description="Low complexity" evidence="2">
    <location>
        <begin position="9"/>
        <end position="23"/>
    </location>
</feature>
<dbReference type="InterPro" id="IPR036875">
    <property type="entry name" value="Znf_CCHC_sf"/>
</dbReference>
<keyword evidence="1" id="KW-0862">Zinc</keyword>
<sequence>MEHISDISTTSKGQTTTPLTTPTDIHNGVHQSVNSIAQWNPAGVPSVHDSTYGYNQWQTWQQNEKNSGTRPRNISCYNCGASGHLGPECPEETMEQMLDNLRHKLKPQKVVTTIPDKDDPKEISCGNCGSPAHSETECAAKSLEEMLLMTETFQMKWRSTPYK</sequence>
<keyword evidence="1" id="KW-0863">Zinc-finger</keyword>
<reference evidence="4" key="3">
    <citation type="submission" date="2023-05" db="EMBL/GenBank/DDBJ databases">
        <authorList>
            <person name="Smith C.H."/>
        </authorList>
    </citation>
    <scope>NUCLEOTIDE SEQUENCE</scope>
    <source>
        <strain evidence="4">CHS0354</strain>
        <tissue evidence="4">Mantle</tissue>
    </source>
</reference>
<feature type="domain" description="CCHC-type" evidence="3">
    <location>
        <begin position="76"/>
        <end position="91"/>
    </location>
</feature>
<dbReference type="EMBL" id="JAEAOA010002251">
    <property type="protein sequence ID" value="KAK3590794.1"/>
    <property type="molecule type" value="Genomic_DNA"/>
</dbReference>
<comment type="caution">
    <text evidence="4">The sequence shown here is derived from an EMBL/GenBank/DDBJ whole genome shotgun (WGS) entry which is preliminary data.</text>
</comment>
<keyword evidence="5" id="KW-1185">Reference proteome</keyword>